<dbReference type="InterPro" id="IPR031846">
    <property type="entry name" value="Hvcn1"/>
</dbReference>
<keyword evidence="10 13" id="KW-0472">Membrane</keyword>
<evidence type="ECO:0000259" key="14">
    <source>
        <dbReference type="Pfam" id="PF00520"/>
    </source>
</evidence>
<keyword evidence="6" id="KW-0851">Voltage-gated channel</keyword>
<gene>
    <name evidence="15" type="primary">HVCN1</name>
    <name evidence="15" type="ORF">E2C01_013012</name>
</gene>
<feature type="transmembrane region" description="Helical" evidence="13">
    <location>
        <begin position="89"/>
        <end position="113"/>
    </location>
</feature>
<keyword evidence="7 13" id="KW-1133">Transmembrane helix</keyword>
<evidence type="ECO:0000256" key="10">
    <source>
        <dbReference type="ARBA" id="ARBA00023136"/>
    </source>
</evidence>
<dbReference type="InterPro" id="IPR027359">
    <property type="entry name" value="Volt_channel_dom_sf"/>
</dbReference>
<dbReference type="InterPro" id="IPR005821">
    <property type="entry name" value="Ion_trans_dom"/>
</dbReference>
<evidence type="ECO:0000256" key="5">
    <source>
        <dbReference type="ARBA" id="ARBA00022692"/>
    </source>
</evidence>
<dbReference type="GO" id="GO:0005886">
    <property type="term" value="C:plasma membrane"/>
    <property type="evidence" value="ECO:0007669"/>
    <property type="project" value="UniProtKB-SubCell"/>
</dbReference>
<dbReference type="GO" id="GO:0030171">
    <property type="term" value="F:voltage-gated proton channel activity"/>
    <property type="evidence" value="ECO:0007669"/>
    <property type="project" value="InterPro"/>
</dbReference>
<accession>A0A5B7DF44</accession>
<proteinExistence type="predicted"/>
<feature type="transmembrane region" description="Helical" evidence="13">
    <location>
        <begin position="58"/>
        <end position="77"/>
    </location>
</feature>
<keyword evidence="4" id="KW-1003">Cell membrane</keyword>
<evidence type="ECO:0000313" key="16">
    <source>
        <dbReference type="Proteomes" id="UP000324222"/>
    </source>
</evidence>
<keyword evidence="5 13" id="KW-0812">Transmembrane</keyword>
<keyword evidence="8" id="KW-0175">Coiled coil</keyword>
<dbReference type="Pfam" id="PF00520">
    <property type="entry name" value="Ion_trans"/>
    <property type="match status" value="1"/>
</dbReference>
<protein>
    <recommendedName>
        <fullName evidence="2">Voltage-gated hydrogen channel 1</fullName>
    </recommendedName>
    <alternativeName>
        <fullName evidence="12">Hydrogen voltage-gated channel 1</fullName>
    </alternativeName>
</protein>
<sequence>MENMKNEVEEGCLVAGNSPEVHETLSLKSASSDDESLRSRTSIKQHLQQYLRSTPCQVLLVGLVIVDTLLVITELMLDLALKDPESPLPFVFHALSLSVMSIFMVEIGLKIYAYQLEFFTHKGDVFDAVVVIVCFCLDAVYLHSHDAHAGAGFMIVLRLWRVVHIQRAIVSQIKSSGDKKLVQEKEKRYRVEQEIERWRTTGCAQEAYTKYLQEILKKNSISYTEYRSPPDSTRYFCCYFLVC</sequence>
<keyword evidence="3" id="KW-0813">Transport</keyword>
<evidence type="ECO:0000256" key="3">
    <source>
        <dbReference type="ARBA" id="ARBA00022448"/>
    </source>
</evidence>
<dbReference type="OrthoDB" id="427456at2759"/>
<evidence type="ECO:0000256" key="1">
    <source>
        <dbReference type="ARBA" id="ARBA00004651"/>
    </source>
</evidence>
<keyword evidence="9" id="KW-0406">Ion transport</keyword>
<keyword evidence="11" id="KW-0407">Ion channel</keyword>
<evidence type="ECO:0000313" key="15">
    <source>
        <dbReference type="EMBL" id="MPC20082.1"/>
    </source>
</evidence>
<reference evidence="15 16" key="1">
    <citation type="submission" date="2019-05" db="EMBL/GenBank/DDBJ databases">
        <title>Another draft genome of Portunus trituberculatus and its Hox gene families provides insights of decapod evolution.</title>
        <authorList>
            <person name="Jeong J.-H."/>
            <person name="Song I."/>
            <person name="Kim S."/>
            <person name="Choi T."/>
            <person name="Kim D."/>
            <person name="Ryu S."/>
            <person name="Kim W."/>
        </authorList>
    </citation>
    <scope>NUCLEOTIDE SEQUENCE [LARGE SCALE GENOMIC DNA]</scope>
    <source>
        <tissue evidence="15">Muscle</tissue>
    </source>
</reference>
<comment type="subcellular location">
    <subcellularLocation>
        <location evidence="1">Cell membrane</location>
        <topology evidence="1">Multi-pass membrane protein</topology>
    </subcellularLocation>
</comment>
<dbReference type="AlphaFoldDB" id="A0A5B7DF44"/>
<feature type="domain" description="Ion transport" evidence="14">
    <location>
        <begin position="58"/>
        <end position="169"/>
    </location>
</feature>
<evidence type="ECO:0000256" key="7">
    <source>
        <dbReference type="ARBA" id="ARBA00022989"/>
    </source>
</evidence>
<evidence type="ECO:0000256" key="11">
    <source>
        <dbReference type="ARBA" id="ARBA00023303"/>
    </source>
</evidence>
<evidence type="ECO:0000256" key="6">
    <source>
        <dbReference type="ARBA" id="ARBA00022882"/>
    </source>
</evidence>
<evidence type="ECO:0000256" key="2">
    <source>
        <dbReference type="ARBA" id="ARBA00015897"/>
    </source>
</evidence>
<dbReference type="Proteomes" id="UP000324222">
    <property type="component" value="Unassembled WGS sequence"/>
</dbReference>
<evidence type="ECO:0000256" key="8">
    <source>
        <dbReference type="ARBA" id="ARBA00023054"/>
    </source>
</evidence>
<evidence type="ECO:0000256" key="4">
    <source>
        <dbReference type="ARBA" id="ARBA00022475"/>
    </source>
</evidence>
<dbReference type="PANTHER" id="PTHR46480">
    <property type="entry name" value="F20B24.22"/>
    <property type="match status" value="1"/>
</dbReference>
<dbReference type="EMBL" id="VSRR010000832">
    <property type="protein sequence ID" value="MPC20082.1"/>
    <property type="molecule type" value="Genomic_DNA"/>
</dbReference>
<evidence type="ECO:0000256" key="9">
    <source>
        <dbReference type="ARBA" id="ARBA00023065"/>
    </source>
</evidence>
<evidence type="ECO:0000256" key="12">
    <source>
        <dbReference type="ARBA" id="ARBA00031989"/>
    </source>
</evidence>
<dbReference type="GO" id="GO:0034702">
    <property type="term" value="C:monoatomic ion channel complex"/>
    <property type="evidence" value="ECO:0007669"/>
    <property type="project" value="UniProtKB-KW"/>
</dbReference>
<comment type="caution">
    <text evidence="15">The sequence shown here is derived from an EMBL/GenBank/DDBJ whole genome shotgun (WGS) entry which is preliminary data.</text>
</comment>
<organism evidence="15 16">
    <name type="scientific">Portunus trituberculatus</name>
    <name type="common">Swimming crab</name>
    <name type="synonym">Neptunus trituberculatus</name>
    <dbReference type="NCBI Taxonomy" id="210409"/>
    <lineage>
        <taxon>Eukaryota</taxon>
        <taxon>Metazoa</taxon>
        <taxon>Ecdysozoa</taxon>
        <taxon>Arthropoda</taxon>
        <taxon>Crustacea</taxon>
        <taxon>Multicrustacea</taxon>
        <taxon>Malacostraca</taxon>
        <taxon>Eumalacostraca</taxon>
        <taxon>Eucarida</taxon>
        <taxon>Decapoda</taxon>
        <taxon>Pleocyemata</taxon>
        <taxon>Brachyura</taxon>
        <taxon>Eubrachyura</taxon>
        <taxon>Portunoidea</taxon>
        <taxon>Portunidae</taxon>
        <taxon>Portuninae</taxon>
        <taxon>Portunus</taxon>
    </lineage>
</organism>
<dbReference type="Gene3D" id="1.20.120.350">
    <property type="entry name" value="Voltage-gated potassium channels. Chain C"/>
    <property type="match status" value="1"/>
</dbReference>
<dbReference type="PANTHER" id="PTHR46480:SF1">
    <property type="entry name" value="VOLTAGE-GATED HYDROGEN CHANNEL 1"/>
    <property type="match status" value="1"/>
</dbReference>
<keyword evidence="16" id="KW-1185">Reference proteome</keyword>
<evidence type="ECO:0000256" key="13">
    <source>
        <dbReference type="SAM" id="Phobius"/>
    </source>
</evidence>
<name>A0A5B7DF44_PORTR</name>